<sequence>MAQKLLSCKTAIGKNCPLRQICLNRLRRYAKCPLRPSTAYDFGGPVDPHIHTHTHSASIGRLHEADTYTHSVNNCLTTPHSRTVYEHAKQHVLERRQQVFLKSFHRLDYKTNHTATWPHLPIRLTNVLKQIVCN</sequence>
<accession>A0A0P6HU77</accession>
<evidence type="ECO:0000313" key="1">
    <source>
        <dbReference type="EMBL" id="JAN64942.1"/>
    </source>
</evidence>
<proteinExistence type="predicted"/>
<protein>
    <submittedName>
        <fullName evidence="1">Uncharacterized protein</fullName>
    </submittedName>
</protein>
<dbReference type="EMBL" id="GDIQ01018059">
    <property type="protein sequence ID" value="JAN76678.1"/>
    <property type="molecule type" value="Transcribed_RNA"/>
</dbReference>
<dbReference type="AlphaFoldDB" id="A0A0P6HU77"/>
<name>A0A0P6HU77_9CRUS</name>
<dbReference type="EMBL" id="GDIQ01029795">
    <property type="protein sequence ID" value="JAN64942.1"/>
    <property type="molecule type" value="Transcribed_RNA"/>
</dbReference>
<reference evidence="1" key="1">
    <citation type="submission" date="2015-10" db="EMBL/GenBank/DDBJ databases">
        <title>EvidentialGene: Evidence-directed Construction of Complete mRNA Transcriptomes without Genomes.</title>
        <authorList>
            <person name="Gilbert D.G."/>
        </authorList>
    </citation>
    <scope>NUCLEOTIDE SEQUENCE</scope>
</reference>
<organism evidence="1">
    <name type="scientific">Daphnia magna</name>
    <dbReference type="NCBI Taxonomy" id="35525"/>
    <lineage>
        <taxon>Eukaryota</taxon>
        <taxon>Metazoa</taxon>
        <taxon>Ecdysozoa</taxon>
        <taxon>Arthropoda</taxon>
        <taxon>Crustacea</taxon>
        <taxon>Branchiopoda</taxon>
        <taxon>Diplostraca</taxon>
        <taxon>Cladocera</taxon>
        <taxon>Anomopoda</taxon>
        <taxon>Daphniidae</taxon>
        <taxon>Daphnia</taxon>
    </lineage>
</organism>